<name>A0A1A8YNB4_PLAOA</name>
<feature type="region of interest" description="Disordered" evidence="1">
    <location>
        <begin position="19"/>
        <end position="43"/>
    </location>
</feature>
<accession>A0A1A8YNB4</accession>
<sequence>MHNGSCFYIVTPNGKRKKRGIICAQKKKKKKKKKERPSRGKARKALARDAIFLGDTHKIAKLLSCKVAKLQSHNVTLLQS</sequence>
<dbReference type="EMBL" id="FLRE01000050">
    <property type="protein sequence ID" value="SBT33079.1"/>
    <property type="molecule type" value="Genomic_DNA"/>
</dbReference>
<organism evidence="2 3">
    <name type="scientific">Plasmodium ovale wallikeri</name>
    <dbReference type="NCBI Taxonomy" id="864142"/>
    <lineage>
        <taxon>Eukaryota</taxon>
        <taxon>Sar</taxon>
        <taxon>Alveolata</taxon>
        <taxon>Apicomplexa</taxon>
        <taxon>Aconoidasida</taxon>
        <taxon>Haemosporida</taxon>
        <taxon>Plasmodiidae</taxon>
        <taxon>Plasmodium</taxon>
        <taxon>Plasmodium (Plasmodium)</taxon>
    </lineage>
</organism>
<gene>
    <name evidence="2" type="ORF">POVWA2_012900</name>
</gene>
<dbReference type="Proteomes" id="UP000078550">
    <property type="component" value="Unassembled WGS sequence"/>
</dbReference>
<evidence type="ECO:0000313" key="2">
    <source>
        <dbReference type="EMBL" id="SBT33079.1"/>
    </source>
</evidence>
<evidence type="ECO:0000313" key="3">
    <source>
        <dbReference type="Proteomes" id="UP000078550"/>
    </source>
</evidence>
<reference evidence="3" key="1">
    <citation type="submission" date="2016-05" db="EMBL/GenBank/DDBJ databases">
        <authorList>
            <person name="Naeem Raeece"/>
        </authorList>
    </citation>
    <scope>NUCLEOTIDE SEQUENCE [LARGE SCALE GENOMIC DNA]</scope>
</reference>
<dbReference type="AlphaFoldDB" id="A0A1A8YNB4"/>
<evidence type="ECO:0000256" key="1">
    <source>
        <dbReference type="SAM" id="MobiDB-lite"/>
    </source>
</evidence>
<protein>
    <submittedName>
        <fullName evidence="2">Uncharacterized protein</fullName>
    </submittedName>
</protein>
<proteinExistence type="predicted"/>